<name>A0ABN3MJV6_STRLO</name>
<dbReference type="Proteomes" id="UP001501777">
    <property type="component" value="Unassembled WGS sequence"/>
</dbReference>
<feature type="transmembrane region" description="Helical" evidence="1">
    <location>
        <begin position="156"/>
        <end position="178"/>
    </location>
</feature>
<keyword evidence="1" id="KW-1133">Transmembrane helix</keyword>
<keyword evidence="1" id="KW-0472">Membrane</keyword>
<accession>A0ABN3MJV6</accession>
<reference evidence="2 3" key="1">
    <citation type="journal article" date="2019" name="Int. J. Syst. Evol. Microbiol.">
        <title>The Global Catalogue of Microorganisms (GCM) 10K type strain sequencing project: providing services to taxonomists for standard genome sequencing and annotation.</title>
        <authorList>
            <consortium name="The Broad Institute Genomics Platform"/>
            <consortium name="The Broad Institute Genome Sequencing Center for Infectious Disease"/>
            <person name="Wu L."/>
            <person name="Ma J."/>
        </authorList>
    </citation>
    <scope>NUCLEOTIDE SEQUENCE [LARGE SCALE GENOMIC DNA]</scope>
    <source>
        <strain evidence="2 3">JCM 4395</strain>
    </source>
</reference>
<feature type="transmembrane region" description="Helical" evidence="1">
    <location>
        <begin position="69"/>
        <end position="89"/>
    </location>
</feature>
<organism evidence="2 3">
    <name type="scientific">Streptomyces longisporus</name>
    <dbReference type="NCBI Taxonomy" id="1948"/>
    <lineage>
        <taxon>Bacteria</taxon>
        <taxon>Bacillati</taxon>
        <taxon>Actinomycetota</taxon>
        <taxon>Actinomycetes</taxon>
        <taxon>Kitasatosporales</taxon>
        <taxon>Streptomycetaceae</taxon>
        <taxon>Streptomyces</taxon>
    </lineage>
</organism>
<gene>
    <name evidence="2" type="ORF">GCM10010276_52560</name>
</gene>
<dbReference type="EMBL" id="BAAASG010000012">
    <property type="protein sequence ID" value="GAA2502962.1"/>
    <property type="molecule type" value="Genomic_DNA"/>
</dbReference>
<keyword evidence="3" id="KW-1185">Reference proteome</keyword>
<evidence type="ECO:0000313" key="3">
    <source>
        <dbReference type="Proteomes" id="UP001501777"/>
    </source>
</evidence>
<proteinExistence type="predicted"/>
<evidence type="ECO:0000313" key="2">
    <source>
        <dbReference type="EMBL" id="GAA2502962.1"/>
    </source>
</evidence>
<protein>
    <submittedName>
        <fullName evidence="2">Uncharacterized protein</fullName>
    </submittedName>
</protein>
<comment type="caution">
    <text evidence="2">The sequence shown here is derived from an EMBL/GenBank/DDBJ whole genome shotgun (WGS) entry which is preliminary data.</text>
</comment>
<evidence type="ECO:0000256" key="1">
    <source>
        <dbReference type="SAM" id="Phobius"/>
    </source>
</evidence>
<keyword evidence="1" id="KW-0812">Transmembrane</keyword>
<sequence length="186" mass="19774">MQLVPPPERTAALLTVTAAWRRLELVEESREREETEPMSMLMIRQEPGVTRRVAAPGVRRWYHRCRTEHVLVGCGLALLPWLVVLANGLPGTAVATDWNTAWVGLDALEATGLIATGLLAARGHPLHALTASATATLLVADAWFDTMTAAPGGDQLSALAMALGAELPLAALCGALAVRGLTRRTA</sequence>